<accession>A0A9Q1EFZ1</accession>
<evidence type="ECO:0000313" key="1">
    <source>
        <dbReference type="EMBL" id="KAJ8338109.1"/>
    </source>
</evidence>
<gene>
    <name evidence="1" type="ORF">SKAU_G00370750</name>
</gene>
<reference evidence="1" key="1">
    <citation type="journal article" date="2023" name="Science">
        <title>Genome structures resolve the early diversification of teleost fishes.</title>
        <authorList>
            <person name="Parey E."/>
            <person name="Louis A."/>
            <person name="Montfort J."/>
            <person name="Bouchez O."/>
            <person name="Roques C."/>
            <person name="Iampietro C."/>
            <person name="Lluch J."/>
            <person name="Castinel A."/>
            <person name="Donnadieu C."/>
            <person name="Desvignes T."/>
            <person name="Floi Bucao C."/>
            <person name="Jouanno E."/>
            <person name="Wen M."/>
            <person name="Mejri S."/>
            <person name="Dirks R."/>
            <person name="Jansen H."/>
            <person name="Henkel C."/>
            <person name="Chen W.J."/>
            <person name="Zahm M."/>
            <person name="Cabau C."/>
            <person name="Klopp C."/>
            <person name="Thompson A.W."/>
            <person name="Robinson-Rechavi M."/>
            <person name="Braasch I."/>
            <person name="Lecointre G."/>
            <person name="Bobe J."/>
            <person name="Postlethwait J.H."/>
            <person name="Berthelot C."/>
            <person name="Roest Crollius H."/>
            <person name="Guiguen Y."/>
        </authorList>
    </citation>
    <scope>NUCLEOTIDE SEQUENCE</scope>
    <source>
        <strain evidence="1">WJC10195</strain>
    </source>
</reference>
<comment type="caution">
    <text evidence="1">The sequence shown here is derived from an EMBL/GenBank/DDBJ whole genome shotgun (WGS) entry which is preliminary data.</text>
</comment>
<keyword evidence="2" id="KW-1185">Reference proteome</keyword>
<dbReference type="EMBL" id="JAINUF010000018">
    <property type="protein sequence ID" value="KAJ8338109.1"/>
    <property type="molecule type" value="Genomic_DNA"/>
</dbReference>
<protein>
    <submittedName>
        <fullName evidence="1">Uncharacterized protein</fullName>
    </submittedName>
</protein>
<sequence>MILQRLNTLSARAAPDADYRQTHTKAGWCQKEISFEEARKGLALRCATVLQPASLQRLPVATQCRRKQAMERDSGIPTPRDVMRAPLQIQRNKNKSTWALRSVRRDGH</sequence>
<proteinExistence type="predicted"/>
<dbReference type="AlphaFoldDB" id="A0A9Q1EFZ1"/>
<dbReference type="Proteomes" id="UP001152622">
    <property type="component" value="Chromosome 18"/>
</dbReference>
<organism evidence="1 2">
    <name type="scientific">Synaphobranchus kaupii</name>
    <name type="common">Kaup's arrowtooth eel</name>
    <dbReference type="NCBI Taxonomy" id="118154"/>
    <lineage>
        <taxon>Eukaryota</taxon>
        <taxon>Metazoa</taxon>
        <taxon>Chordata</taxon>
        <taxon>Craniata</taxon>
        <taxon>Vertebrata</taxon>
        <taxon>Euteleostomi</taxon>
        <taxon>Actinopterygii</taxon>
        <taxon>Neopterygii</taxon>
        <taxon>Teleostei</taxon>
        <taxon>Anguilliformes</taxon>
        <taxon>Synaphobranchidae</taxon>
        <taxon>Synaphobranchus</taxon>
    </lineage>
</organism>
<name>A0A9Q1EFZ1_SYNKA</name>
<evidence type="ECO:0000313" key="2">
    <source>
        <dbReference type="Proteomes" id="UP001152622"/>
    </source>
</evidence>